<dbReference type="Gramene" id="OMO78775">
    <property type="protein sequence ID" value="OMO78775"/>
    <property type="gene ID" value="CCACVL1_14124"/>
</dbReference>
<organism evidence="1 2">
    <name type="scientific">Corchorus capsularis</name>
    <name type="common">Jute</name>
    <dbReference type="NCBI Taxonomy" id="210143"/>
    <lineage>
        <taxon>Eukaryota</taxon>
        <taxon>Viridiplantae</taxon>
        <taxon>Streptophyta</taxon>
        <taxon>Embryophyta</taxon>
        <taxon>Tracheophyta</taxon>
        <taxon>Spermatophyta</taxon>
        <taxon>Magnoliopsida</taxon>
        <taxon>eudicotyledons</taxon>
        <taxon>Gunneridae</taxon>
        <taxon>Pentapetalae</taxon>
        <taxon>rosids</taxon>
        <taxon>malvids</taxon>
        <taxon>Malvales</taxon>
        <taxon>Malvaceae</taxon>
        <taxon>Grewioideae</taxon>
        <taxon>Apeibeae</taxon>
        <taxon>Corchorus</taxon>
    </lineage>
</organism>
<keyword evidence="2" id="KW-1185">Reference proteome</keyword>
<dbReference type="Proteomes" id="UP000188268">
    <property type="component" value="Unassembled WGS sequence"/>
</dbReference>
<dbReference type="EMBL" id="AWWV01010520">
    <property type="protein sequence ID" value="OMO78775.1"/>
    <property type="molecule type" value="Genomic_DNA"/>
</dbReference>
<dbReference type="OrthoDB" id="10469373at2759"/>
<evidence type="ECO:0000313" key="2">
    <source>
        <dbReference type="Proteomes" id="UP000188268"/>
    </source>
</evidence>
<proteinExistence type="predicted"/>
<accession>A0A1R3I854</accession>
<comment type="caution">
    <text evidence="1">The sequence shown here is derived from an EMBL/GenBank/DDBJ whole genome shotgun (WGS) entry which is preliminary data.</text>
</comment>
<protein>
    <submittedName>
        <fullName evidence="1">Uncharacterized protein</fullName>
    </submittedName>
</protein>
<dbReference type="AlphaFoldDB" id="A0A1R3I854"/>
<sequence length="86" mass="10623">MEFRRRKRKISEVEQLKIHLDVKEMNERRICKNMNDLKKKRRWDQEMDHDIMVNIMKRLSWENMDVSKLCKAWLLAALDAFFPSQK</sequence>
<reference evidence="1 2" key="1">
    <citation type="submission" date="2013-09" db="EMBL/GenBank/DDBJ databases">
        <title>Corchorus capsularis genome sequencing.</title>
        <authorList>
            <person name="Alam M."/>
            <person name="Haque M.S."/>
            <person name="Islam M.S."/>
            <person name="Emdad E.M."/>
            <person name="Islam M.M."/>
            <person name="Ahmed B."/>
            <person name="Halim A."/>
            <person name="Hossen Q.M.M."/>
            <person name="Hossain M.Z."/>
            <person name="Ahmed R."/>
            <person name="Khan M.M."/>
            <person name="Islam R."/>
            <person name="Rashid M.M."/>
            <person name="Khan S.A."/>
            <person name="Rahman M.S."/>
            <person name="Alam M."/>
        </authorList>
    </citation>
    <scope>NUCLEOTIDE SEQUENCE [LARGE SCALE GENOMIC DNA]</scope>
    <source>
        <strain evidence="2">cv. CVL-1</strain>
        <tissue evidence="1">Whole seedling</tissue>
    </source>
</reference>
<gene>
    <name evidence="1" type="ORF">CCACVL1_14124</name>
</gene>
<evidence type="ECO:0000313" key="1">
    <source>
        <dbReference type="EMBL" id="OMO78775.1"/>
    </source>
</evidence>
<name>A0A1R3I854_COCAP</name>